<name>A0A8H9HCR5_9ACTO</name>
<dbReference type="CDD" id="cd00093">
    <property type="entry name" value="HTH_XRE"/>
    <property type="match status" value="1"/>
</dbReference>
<keyword evidence="3" id="KW-1185">Reference proteome</keyword>
<dbReference type="PROSITE" id="PS50943">
    <property type="entry name" value="HTH_CROC1"/>
    <property type="match status" value="1"/>
</dbReference>
<dbReference type="GO" id="GO:0003677">
    <property type="term" value="F:DNA binding"/>
    <property type="evidence" value="ECO:0007669"/>
    <property type="project" value="InterPro"/>
</dbReference>
<dbReference type="InterPro" id="IPR010982">
    <property type="entry name" value="Lambda_DNA-bd_dom_sf"/>
</dbReference>
<feature type="domain" description="HTH cro/C1-type" evidence="1">
    <location>
        <begin position="7"/>
        <end position="59"/>
    </location>
</feature>
<sequence length="60" mass="6533">MRPHGLRAGLTQAELVDCIGSWQSVIFAVENGGRVISVLMLRRIVRALEVNLVIDMAAVS</sequence>
<dbReference type="SUPFAM" id="SSF47413">
    <property type="entry name" value="lambda repressor-like DNA-binding domains"/>
    <property type="match status" value="1"/>
</dbReference>
<accession>A0A8H9HCR5</accession>
<dbReference type="InterPro" id="IPR001387">
    <property type="entry name" value="Cro/C1-type_HTH"/>
</dbReference>
<dbReference type="Proteomes" id="UP000614239">
    <property type="component" value="Unassembled WGS sequence"/>
</dbReference>
<reference evidence="2" key="1">
    <citation type="journal article" date="2014" name="Int. J. Syst. Evol. Microbiol.">
        <title>Complete genome sequence of Corynebacterium casei LMG S-19264T (=DSM 44701T), isolated from a smear-ripened cheese.</title>
        <authorList>
            <consortium name="US DOE Joint Genome Institute (JGI-PGF)"/>
            <person name="Walter F."/>
            <person name="Albersmeier A."/>
            <person name="Kalinowski J."/>
            <person name="Ruckert C."/>
        </authorList>
    </citation>
    <scope>NUCLEOTIDE SEQUENCE</scope>
    <source>
        <strain evidence="2">CGMCC 4.7372</strain>
    </source>
</reference>
<proteinExistence type="predicted"/>
<reference evidence="2" key="2">
    <citation type="submission" date="2020-09" db="EMBL/GenBank/DDBJ databases">
        <authorList>
            <person name="Sun Q."/>
            <person name="Zhou Y."/>
        </authorList>
    </citation>
    <scope>NUCLEOTIDE SEQUENCE</scope>
    <source>
        <strain evidence="2">CGMCC 4.7372</strain>
    </source>
</reference>
<gene>
    <name evidence="2" type="ORF">GCM10011612_08470</name>
</gene>
<organism evidence="2 3">
    <name type="scientific">Actinomyces gaoshouyii</name>
    <dbReference type="NCBI Taxonomy" id="1960083"/>
    <lineage>
        <taxon>Bacteria</taxon>
        <taxon>Bacillati</taxon>
        <taxon>Actinomycetota</taxon>
        <taxon>Actinomycetes</taxon>
        <taxon>Actinomycetales</taxon>
        <taxon>Actinomycetaceae</taxon>
        <taxon>Actinomyces</taxon>
    </lineage>
</organism>
<protein>
    <recommendedName>
        <fullName evidence="1">HTH cro/C1-type domain-containing protein</fullName>
    </recommendedName>
</protein>
<evidence type="ECO:0000313" key="2">
    <source>
        <dbReference type="EMBL" id="GGO96976.1"/>
    </source>
</evidence>
<dbReference type="AlphaFoldDB" id="A0A8H9HCR5"/>
<evidence type="ECO:0000313" key="3">
    <source>
        <dbReference type="Proteomes" id="UP000614239"/>
    </source>
</evidence>
<comment type="caution">
    <text evidence="2">The sequence shown here is derived from an EMBL/GenBank/DDBJ whole genome shotgun (WGS) entry which is preliminary data.</text>
</comment>
<dbReference type="Gene3D" id="1.10.260.40">
    <property type="entry name" value="lambda repressor-like DNA-binding domains"/>
    <property type="match status" value="1"/>
</dbReference>
<dbReference type="EMBL" id="BMNJ01000002">
    <property type="protein sequence ID" value="GGO96976.1"/>
    <property type="molecule type" value="Genomic_DNA"/>
</dbReference>
<evidence type="ECO:0000259" key="1">
    <source>
        <dbReference type="PROSITE" id="PS50943"/>
    </source>
</evidence>